<keyword evidence="10 16" id="KW-0040">ANK repeat</keyword>
<reference evidence="17 18" key="1">
    <citation type="journal article" date="2019" name="Sci. Rep.">
        <title>Orb-weaving spider Araneus ventricosus genome elucidates the spidroin gene catalogue.</title>
        <authorList>
            <person name="Kono N."/>
            <person name="Nakamura H."/>
            <person name="Ohtoshi R."/>
            <person name="Moran D.A.P."/>
            <person name="Shinohara A."/>
            <person name="Yoshida Y."/>
            <person name="Fujiwara M."/>
            <person name="Mori M."/>
            <person name="Tomita M."/>
            <person name="Arakawa K."/>
        </authorList>
    </citation>
    <scope>NUCLEOTIDE SEQUENCE [LARGE SCALE GENOMIC DNA]</scope>
</reference>
<dbReference type="PROSITE" id="PS50088">
    <property type="entry name" value="ANK_REPEAT"/>
    <property type="match status" value="16"/>
</dbReference>
<evidence type="ECO:0000256" key="13">
    <source>
        <dbReference type="ARBA" id="ARBA00049657"/>
    </source>
</evidence>
<evidence type="ECO:0000256" key="11">
    <source>
        <dbReference type="ARBA" id="ARBA00023136"/>
    </source>
</evidence>
<keyword evidence="4" id="KW-0964">Secreted</keyword>
<keyword evidence="6" id="KW-0800">Toxin</keyword>
<feature type="repeat" description="ANK" evidence="16">
    <location>
        <begin position="1272"/>
        <end position="1304"/>
    </location>
</feature>
<keyword evidence="11" id="KW-0472">Membrane</keyword>
<evidence type="ECO:0000313" key="17">
    <source>
        <dbReference type="EMBL" id="GBM99853.1"/>
    </source>
</evidence>
<dbReference type="PRINTS" id="PR01415">
    <property type="entry name" value="ANKYRIN"/>
</dbReference>
<keyword evidence="12" id="KW-1053">Target membrane</keyword>
<evidence type="ECO:0000256" key="7">
    <source>
        <dbReference type="ARBA" id="ARBA00022699"/>
    </source>
</evidence>
<dbReference type="InterPro" id="IPR002110">
    <property type="entry name" value="Ankyrin_rpt"/>
</dbReference>
<evidence type="ECO:0000256" key="6">
    <source>
        <dbReference type="ARBA" id="ARBA00022656"/>
    </source>
</evidence>
<feature type="repeat" description="ANK" evidence="16">
    <location>
        <begin position="1040"/>
        <end position="1072"/>
    </location>
</feature>
<feature type="repeat" description="ANK" evidence="16">
    <location>
        <begin position="1007"/>
        <end position="1039"/>
    </location>
</feature>
<evidence type="ECO:0000313" key="18">
    <source>
        <dbReference type="Proteomes" id="UP000499080"/>
    </source>
</evidence>
<dbReference type="Pfam" id="PF00023">
    <property type="entry name" value="Ank"/>
    <property type="match status" value="1"/>
</dbReference>
<proteinExistence type="inferred from homology"/>
<feature type="repeat" description="ANK" evidence="16">
    <location>
        <begin position="1562"/>
        <end position="1594"/>
    </location>
</feature>
<evidence type="ECO:0000256" key="15">
    <source>
        <dbReference type="ARBA" id="ARBA00049811"/>
    </source>
</evidence>
<comment type="similarity">
    <text evidence="13">Belongs to the cationic peptide 01 (latrotoxin) family. 03 (alpha-latrotoxin) subfamily.</text>
</comment>
<dbReference type="PANTHER" id="PTHR24198:SF165">
    <property type="entry name" value="ANKYRIN REPEAT-CONTAINING PROTEIN-RELATED"/>
    <property type="match status" value="1"/>
</dbReference>
<organism evidence="17 18">
    <name type="scientific">Araneus ventricosus</name>
    <name type="common">Orbweaver spider</name>
    <name type="synonym">Epeira ventricosa</name>
    <dbReference type="NCBI Taxonomy" id="182803"/>
    <lineage>
        <taxon>Eukaryota</taxon>
        <taxon>Metazoa</taxon>
        <taxon>Ecdysozoa</taxon>
        <taxon>Arthropoda</taxon>
        <taxon>Chelicerata</taxon>
        <taxon>Arachnida</taxon>
        <taxon>Araneae</taxon>
        <taxon>Araneomorphae</taxon>
        <taxon>Entelegynae</taxon>
        <taxon>Araneoidea</taxon>
        <taxon>Araneidae</taxon>
        <taxon>Araneus</taxon>
    </lineage>
</organism>
<feature type="repeat" description="ANK" evidence="16">
    <location>
        <begin position="1305"/>
        <end position="1337"/>
    </location>
</feature>
<dbReference type="Pfam" id="PF12796">
    <property type="entry name" value="Ank_2"/>
    <property type="match status" value="8"/>
</dbReference>
<evidence type="ECO:0000256" key="12">
    <source>
        <dbReference type="ARBA" id="ARBA00023298"/>
    </source>
</evidence>
<evidence type="ECO:0000256" key="16">
    <source>
        <dbReference type="PROSITE-ProRule" id="PRU00023"/>
    </source>
</evidence>
<dbReference type="GO" id="GO:0005576">
    <property type="term" value="C:extracellular region"/>
    <property type="evidence" value="ECO:0007669"/>
    <property type="project" value="UniProtKB-SubCell"/>
</dbReference>
<dbReference type="GO" id="GO:0006887">
    <property type="term" value="P:exocytosis"/>
    <property type="evidence" value="ECO:0007669"/>
    <property type="project" value="UniProtKB-KW"/>
</dbReference>
<dbReference type="GO" id="GO:0090729">
    <property type="term" value="F:toxin activity"/>
    <property type="evidence" value="ECO:0007669"/>
    <property type="project" value="UniProtKB-KW"/>
</dbReference>
<dbReference type="InterPro" id="IPR036770">
    <property type="entry name" value="Ankyrin_rpt-contain_sf"/>
</dbReference>
<dbReference type="Gene3D" id="1.25.40.20">
    <property type="entry name" value="Ankyrin repeat-containing domain"/>
    <property type="match status" value="7"/>
</dbReference>
<feature type="repeat" description="ANK" evidence="16">
    <location>
        <begin position="1401"/>
        <end position="1433"/>
    </location>
</feature>
<keyword evidence="7" id="KW-0528">Neurotoxin</keyword>
<evidence type="ECO:0000256" key="9">
    <source>
        <dbReference type="ARBA" id="ARBA00023028"/>
    </source>
</evidence>
<feature type="repeat" description="ANK" evidence="16">
    <location>
        <begin position="1534"/>
        <end position="1561"/>
    </location>
</feature>
<evidence type="ECO:0000256" key="8">
    <source>
        <dbReference type="ARBA" id="ARBA00022737"/>
    </source>
</evidence>
<evidence type="ECO:0000256" key="5">
    <source>
        <dbReference type="ARBA" id="ARBA00022537"/>
    </source>
</evidence>
<keyword evidence="9" id="KW-0638">Presynaptic neurotoxin</keyword>
<keyword evidence="8" id="KW-0677">Repeat</keyword>
<dbReference type="PANTHER" id="PTHR24198">
    <property type="entry name" value="ANKYRIN REPEAT AND PROTEIN KINASE DOMAIN-CONTAINING PROTEIN"/>
    <property type="match status" value="1"/>
</dbReference>
<name>A0A4Y2KAW6_ARAVE</name>
<feature type="repeat" description="ANK" evidence="16">
    <location>
        <begin position="1140"/>
        <end position="1172"/>
    </location>
</feature>
<gene>
    <name evidence="17" type="primary">ANK1_21</name>
    <name evidence="17" type="ORF">AVEN_204382_1</name>
</gene>
<keyword evidence="18" id="KW-1185">Reference proteome</keyword>
<dbReference type="OrthoDB" id="194358at2759"/>
<comment type="caution">
    <text evidence="17">The sequence shown here is derived from an EMBL/GenBank/DDBJ whole genome shotgun (WGS) entry which is preliminary data.</text>
</comment>
<evidence type="ECO:0000256" key="4">
    <source>
        <dbReference type="ARBA" id="ARBA00022525"/>
    </source>
</evidence>
<evidence type="ECO:0000256" key="3">
    <source>
        <dbReference type="ARBA" id="ARBA00022483"/>
    </source>
</evidence>
<dbReference type="Proteomes" id="UP000499080">
    <property type="component" value="Unassembled WGS sequence"/>
</dbReference>
<dbReference type="EMBL" id="BGPR01004454">
    <property type="protein sequence ID" value="GBM99853.1"/>
    <property type="molecule type" value="Genomic_DNA"/>
</dbReference>
<sequence length="1819" mass="205123">MARHRKDYNLLSLSAESSERVVNEFNDLDEVHAKFLYTDILKAVQKVLEDDKIDCLRNLSIVLTEISKTKNNECLQIYQHSDRKENFNLVSLACKNKAVKALNYIFSEKPQTLYNLSVKLTGVRKNELLFSVTDEFRHNAFYYAIRSNMTDLLNTLVNRWQSQYSDEELDDLLSQSYKELKLRNVSMAGEMQMFVQSKILDLRFSHASRCGNSGTGNSCEQIKKRIKLVVKYIRSAKDDYWDRDPDDKFILIAEFIVKNIYVLKSLLKSTYDRLPWEEIEFCLTIFIRCCKSSSKQNLVYNCVLNKKQMLKHLFNFSLVLDTQHDKFENSNVMQLAKNVKLLRESVIDKIKENSNEFRELYDDFEKIRDFCSLEIIKSYADLLKSSDAPEKRRHLLVSRVLQVMGEHLKNTLDSPKLSTKTANILLSSLSLEIKDIITELRDALSHEETLFIRSEIEKKAYLFKNILTNILRIQDMISDMLCTMGIASVKILMKKVKLCESTEDIKECYGPCRHSLDLYSEEIEKTNLIKSDFELFEELLQCLDKYINYNARWEKILYEQLHYLIQKEKQRLQNLKQEFHEKAAFVSYFNTYSSNENVSAIIRSKADALADFPLEAPAKETKKIGELLKELFGIVAQRVLPSENMELNYILYKYFNFMNSEMGSVKWIEELGKIVNQNKISIMCRNSNKKHKQKLSHNVSQNLLKSKFSQLKEALTDFAFEDGTSCTDFSSFEGNKELQAVTEMLVLDILCLLENSCSRNPFFLDSDFPVIAGKNLRNHLAHRNTLIDVFLEESSAQLFVNAKKILTAEASKNSKKMDKIIKCDFIKLGTSIECDLRIISNQQKLFFALEEGNVKEAEECVSGGADVYGRDCNSSTCLHFAGRAPDCAALEWVLRQGLDINSKDSSGQTVFHTAAKFNRIEVIRYLVDRKQMSLGISDENGKRLLHFPAKASDISALKWILKQELYINSNKRADQIVSHIASKLNSIEEKQYWVERKHMLLDIGDENGKTPLDVAVENQSISVVEYISKLEINSSVKDKNGSTAFLIAMYRHNKDTAKVLLEKGANIDEIKVHLNIPVLHIAAESGNINLVKLLIAKRHKIDSKTEFGLTPLHLATVMGHFEIVKALVVNGADVNVKDETGTTPLLDAASLGSLEIVDFLLQHGADINVSDCRRFTPLIRAAAYGHISVTELLLEKGAFVNSKDICGITPLHFAAERGHCEIVELLLNHNAIIDCKSNSNLTPLYVSASSGHKEIVELLIKEGAKINATESTNSTPLHAAAAAGHVDIVDLLIVEGADINFKNQMGSTALHLATSNADRAVVESLLEKGADIRAIDANKDTPLYFLISSGLSDLLTLDFRDVDSSDANGCTLFHSAALAGDQTLVEYCIENRCDIKARDNFGSTALHLAAQGNHHEIVSLLLNKDADINAKNDDGKTPLMYAIICNCTEAVEVLVSHKIKDFMSNMDEKIEALRLAVFHDNYKIIDILLQNFKFDNSNKNIQGLLNYAMHKDNKHLVAAFSERGFEINGDAKLLHFAANCSRHYMAELLLSKGADPNLLDENNSTPIDIAVLKNDAEMVEILLSEKADIRISSKSIFSAAEKAVVADKFEIIKLLLQIKVIKINTKLERGKTFLHIAASCGKLDATKYLIAEGADIHAKDEEGREPVHIAAEKGFKDLVEFYLDCNDLEKERGSLLIAAASYGKANVCDLLLKRNYKANACHVNEAIIIKSALVKDHKEVLSVLLHYGAYYNAHPLPQIDNGAASLLTTVKKLFTAVQNNAPSEVETLLKAESNPKYFLANARCVRKGTVLHCALGRIQ</sequence>
<accession>A0A4Y2KAW6</accession>
<feature type="repeat" description="ANK" evidence="16">
    <location>
        <begin position="1629"/>
        <end position="1661"/>
    </location>
</feature>
<comment type="subcellular location">
    <subcellularLocation>
        <location evidence="2">Secreted</location>
    </subcellularLocation>
    <subcellularLocation>
        <location evidence="1">Target cell membrane</location>
    </subcellularLocation>
</comment>
<feature type="repeat" description="ANK" evidence="16">
    <location>
        <begin position="873"/>
        <end position="905"/>
    </location>
</feature>
<feature type="repeat" description="ANK" evidence="16">
    <location>
        <begin position="1173"/>
        <end position="1205"/>
    </location>
</feature>
<evidence type="ECO:0000256" key="14">
    <source>
        <dbReference type="ARBA" id="ARBA00049715"/>
    </source>
</evidence>
<evidence type="ECO:0000256" key="10">
    <source>
        <dbReference type="ARBA" id="ARBA00023043"/>
    </source>
</evidence>
<evidence type="ECO:0000256" key="1">
    <source>
        <dbReference type="ARBA" id="ARBA00004175"/>
    </source>
</evidence>
<feature type="repeat" description="ANK" evidence="16">
    <location>
        <begin position="1107"/>
        <end position="1139"/>
    </location>
</feature>
<feature type="repeat" description="ANK" evidence="16">
    <location>
        <begin position="1206"/>
        <end position="1238"/>
    </location>
</feature>
<feature type="repeat" description="ANK" evidence="16">
    <location>
        <begin position="1239"/>
        <end position="1271"/>
    </location>
</feature>
<keyword evidence="3" id="KW-0268">Exocytosis</keyword>
<dbReference type="GO" id="GO:0044218">
    <property type="term" value="C:other organism cell membrane"/>
    <property type="evidence" value="ECO:0007669"/>
    <property type="project" value="UniProtKB-KW"/>
</dbReference>
<comment type="subunit">
    <text evidence="14">Homotetramer in membranes.</text>
</comment>
<feature type="repeat" description="ANK" evidence="16">
    <location>
        <begin position="1368"/>
        <end position="1400"/>
    </location>
</feature>
<feature type="repeat" description="ANK" evidence="16">
    <location>
        <begin position="1079"/>
        <end position="1106"/>
    </location>
</feature>
<evidence type="ECO:0000256" key="2">
    <source>
        <dbReference type="ARBA" id="ARBA00004613"/>
    </source>
</evidence>
<protein>
    <recommendedName>
        <fullName evidence="15">Alpha-latrotoxin</fullName>
    </recommendedName>
</protein>
<keyword evidence="5" id="KW-1052">Target cell membrane</keyword>
<dbReference type="SUPFAM" id="SSF48403">
    <property type="entry name" value="Ankyrin repeat"/>
    <property type="match status" value="4"/>
</dbReference>
<dbReference type="GO" id="GO:0044231">
    <property type="term" value="C:host cell presynaptic membrane"/>
    <property type="evidence" value="ECO:0007669"/>
    <property type="project" value="UniProtKB-KW"/>
</dbReference>
<dbReference type="SMART" id="SM00248">
    <property type="entry name" value="ANK"/>
    <property type="match status" value="25"/>
</dbReference>
<dbReference type="PROSITE" id="PS50297">
    <property type="entry name" value="ANK_REP_REGION"/>
    <property type="match status" value="11"/>
</dbReference>